<reference evidence="5 6" key="1">
    <citation type="submission" date="2017-07" db="EMBL/GenBank/DDBJ databases">
        <title>Phylogenetic study on the rhizospheric bacterium Ochrobactrum sp. A44.</title>
        <authorList>
            <person name="Krzyzanowska D.M."/>
            <person name="Ossowicki A."/>
            <person name="Rajewska M."/>
            <person name="Maciag T."/>
            <person name="Kaczynski Z."/>
            <person name="Czerwicka M."/>
            <person name="Jafra S."/>
        </authorList>
    </citation>
    <scope>NUCLEOTIDE SEQUENCE [LARGE SCALE GENOMIC DNA]</scope>
    <source>
        <strain evidence="5 6">DSM 7216</strain>
    </source>
</reference>
<dbReference type="Proteomes" id="UP000215590">
    <property type="component" value="Unassembled WGS sequence"/>
</dbReference>
<dbReference type="PROSITE" id="PS00894">
    <property type="entry name" value="HTH_DEOR_1"/>
    <property type="match status" value="1"/>
</dbReference>
<evidence type="ECO:0000313" key="6">
    <source>
        <dbReference type="Proteomes" id="UP000215590"/>
    </source>
</evidence>
<dbReference type="RefSeq" id="WP_094506696.1">
    <property type="nucleotide sequence ID" value="NZ_JBHEEK010000008.1"/>
</dbReference>
<dbReference type="SMART" id="SM01134">
    <property type="entry name" value="DeoRC"/>
    <property type="match status" value="1"/>
</dbReference>
<dbReference type="Pfam" id="PF08220">
    <property type="entry name" value="HTH_DeoR"/>
    <property type="match status" value="1"/>
</dbReference>
<evidence type="ECO:0000256" key="2">
    <source>
        <dbReference type="ARBA" id="ARBA00023125"/>
    </source>
</evidence>
<name>A0A256FX28_9HYPH</name>
<dbReference type="InterPro" id="IPR018356">
    <property type="entry name" value="Tscrpt_reg_HTH_DeoR_CS"/>
</dbReference>
<dbReference type="GO" id="GO:0003700">
    <property type="term" value="F:DNA-binding transcription factor activity"/>
    <property type="evidence" value="ECO:0007669"/>
    <property type="project" value="InterPro"/>
</dbReference>
<evidence type="ECO:0000256" key="1">
    <source>
        <dbReference type="ARBA" id="ARBA00023015"/>
    </source>
</evidence>
<dbReference type="InterPro" id="IPR001034">
    <property type="entry name" value="DeoR_HTH"/>
</dbReference>
<dbReference type="SMART" id="SM00420">
    <property type="entry name" value="HTH_DEOR"/>
    <property type="match status" value="1"/>
</dbReference>
<keyword evidence="1" id="KW-0805">Transcription regulation</keyword>
<comment type="caution">
    <text evidence="5">The sequence shown here is derived from an EMBL/GenBank/DDBJ whole genome shotgun (WGS) entry which is preliminary data.</text>
</comment>
<dbReference type="Gene3D" id="3.40.50.1360">
    <property type="match status" value="1"/>
</dbReference>
<keyword evidence="6" id="KW-1185">Reference proteome</keyword>
<keyword evidence="2" id="KW-0238">DNA-binding</keyword>
<dbReference type="InterPro" id="IPR014036">
    <property type="entry name" value="DeoR-like_C"/>
</dbReference>
<proteinExistence type="predicted"/>
<dbReference type="InterPro" id="IPR037171">
    <property type="entry name" value="NagB/RpiA_transferase-like"/>
</dbReference>
<keyword evidence="3" id="KW-0804">Transcription</keyword>
<evidence type="ECO:0000256" key="3">
    <source>
        <dbReference type="ARBA" id="ARBA00023163"/>
    </source>
</evidence>
<dbReference type="Pfam" id="PF00455">
    <property type="entry name" value="DeoRC"/>
    <property type="match status" value="1"/>
</dbReference>
<dbReference type="AlphaFoldDB" id="A0A256FX28"/>
<dbReference type="SUPFAM" id="SSF100950">
    <property type="entry name" value="NagB/RpiA/CoA transferase-like"/>
    <property type="match status" value="1"/>
</dbReference>
<protein>
    <submittedName>
        <fullName evidence="5">DeoR-like helix-turn-helix domain protein</fullName>
    </submittedName>
</protein>
<dbReference type="EMBL" id="NNRJ01000018">
    <property type="protein sequence ID" value="OYR19310.1"/>
    <property type="molecule type" value="Genomic_DNA"/>
</dbReference>
<accession>A0A256FX28</accession>
<evidence type="ECO:0000313" key="5">
    <source>
        <dbReference type="EMBL" id="OYR19310.1"/>
    </source>
</evidence>
<evidence type="ECO:0000259" key="4">
    <source>
        <dbReference type="PROSITE" id="PS51000"/>
    </source>
</evidence>
<gene>
    <name evidence="5" type="ORF">CEV31_1880</name>
</gene>
<sequence>MSRISRKDERIAEIAALVEEIGVLRLRDAATRLGVSEMTIRRDIGSDAGTLNCLGGYIIPVQEGANGSDYVFDLEKDCHANAKIQACTAAAALIEPHDTIFIDCGTTTPHLAHLIPQNQHLTVVCYSLNVAEILSRRTDVRLIVLGGVYHPEAASFSSDEGIEVLKRVNINKAFLSAGGVDNEHGVTCSHFHEVPVKQMAMQRALQKYLVVDESKFGKVRAARFAGVADFNSIVSS</sequence>
<dbReference type="OrthoDB" id="31600at2"/>
<organism evidence="5 6">
    <name type="scientific">Brucella thiophenivorans</name>
    <dbReference type="NCBI Taxonomy" id="571255"/>
    <lineage>
        <taxon>Bacteria</taxon>
        <taxon>Pseudomonadati</taxon>
        <taxon>Pseudomonadota</taxon>
        <taxon>Alphaproteobacteria</taxon>
        <taxon>Hyphomicrobiales</taxon>
        <taxon>Brucellaceae</taxon>
        <taxon>Brucella/Ochrobactrum group</taxon>
        <taxon>Brucella</taxon>
    </lineage>
</organism>
<dbReference type="InterPro" id="IPR050313">
    <property type="entry name" value="Carb_Metab_HTH_regulators"/>
</dbReference>
<dbReference type="PROSITE" id="PS51000">
    <property type="entry name" value="HTH_DEOR_2"/>
    <property type="match status" value="1"/>
</dbReference>
<feature type="domain" description="HTH deoR-type" evidence="4">
    <location>
        <begin position="7"/>
        <end position="67"/>
    </location>
</feature>
<dbReference type="GO" id="GO:0003677">
    <property type="term" value="F:DNA binding"/>
    <property type="evidence" value="ECO:0007669"/>
    <property type="project" value="UniProtKB-KW"/>
</dbReference>
<dbReference type="PANTHER" id="PTHR30363">
    <property type="entry name" value="HTH-TYPE TRANSCRIPTIONAL REGULATOR SRLR-RELATED"/>
    <property type="match status" value="1"/>
</dbReference>
<dbReference type="PANTHER" id="PTHR30363:SF8">
    <property type="entry name" value="DEOXYRIBOSE OPERON REPRESSOR"/>
    <property type="match status" value="1"/>
</dbReference>